<dbReference type="OrthoDB" id="5088977at2759"/>
<feature type="region of interest" description="Disordered" evidence="1">
    <location>
        <begin position="104"/>
        <end position="151"/>
    </location>
</feature>
<gene>
    <name evidence="2" type="ORF">NW762_012914</name>
</gene>
<evidence type="ECO:0000313" key="3">
    <source>
        <dbReference type="Proteomes" id="UP001152049"/>
    </source>
</evidence>
<proteinExistence type="predicted"/>
<comment type="caution">
    <text evidence="2">The sequence shown here is derived from an EMBL/GenBank/DDBJ whole genome shotgun (WGS) entry which is preliminary data.</text>
</comment>
<protein>
    <submittedName>
        <fullName evidence="2">Uncharacterized protein</fullName>
    </submittedName>
</protein>
<accession>A0A9W8RN71</accession>
<evidence type="ECO:0000313" key="2">
    <source>
        <dbReference type="EMBL" id="KAJ4248144.1"/>
    </source>
</evidence>
<sequence>MDDAKGEDRLTNYNCIVRSPINKPIPWKQIPGGGLEIAAGECSCDNWIVNELAEFVIDALPIICPDMALTAAETVNYIDPEVENPEGAWQWWLSPCGRSDLVPDEFKQFAPRPNNGGHNSKRAGENGGKAPAKPPAGNSNDNGGKKTKCNVPARMSSRHLGRAKDTLRLLSCDKDDQTQISDMVVTIMTYEPNATPTIWTTPCDPENSQAF</sequence>
<reference evidence="2" key="1">
    <citation type="submission" date="2022-09" db="EMBL/GenBank/DDBJ databases">
        <title>Fusarium specimens isolated from Avocado Roots.</title>
        <authorList>
            <person name="Stajich J."/>
            <person name="Roper C."/>
            <person name="Heimlech-Rivalta G."/>
        </authorList>
    </citation>
    <scope>NUCLEOTIDE SEQUENCE</scope>
    <source>
        <strain evidence="2">CF00136</strain>
    </source>
</reference>
<organism evidence="2 3">
    <name type="scientific">Fusarium torreyae</name>
    <dbReference type="NCBI Taxonomy" id="1237075"/>
    <lineage>
        <taxon>Eukaryota</taxon>
        <taxon>Fungi</taxon>
        <taxon>Dikarya</taxon>
        <taxon>Ascomycota</taxon>
        <taxon>Pezizomycotina</taxon>
        <taxon>Sordariomycetes</taxon>
        <taxon>Hypocreomycetidae</taxon>
        <taxon>Hypocreales</taxon>
        <taxon>Nectriaceae</taxon>
        <taxon>Fusarium</taxon>
    </lineage>
</organism>
<dbReference type="EMBL" id="JAOQAZ010000037">
    <property type="protein sequence ID" value="KAJ4248144.1"/>
    <property type="molecule type" value="Genomic_DNA"/>
</dbReference>
<dbReference type="AlphaFoldDB" id="A0A9W8RN71"/>
<name>A0A9W8RN71_9HYPO</name>
<evidence type="ECO:0000256" key="1">
    <source>
        <dbReference type="SAM" id="MobiDB-lite"/>
    </source>
</evidence>
<dbReference type="Proteomes" id="UP001152049">
    <property type="component" value="Unassembled WGS sequence"/>
</dbReference>
<keyword evidence="3" id="KW-1185">Reference proteome</keyword>